<reference evidence="2 3" key="1">
    <citation type="submission" date="2020-08" db="EMBL/GenBank/DDBJ databases">
        <title>Sequencing the genomes of 1000 actinobacteria strains.</title>
        <authorList>
            <person name="Klenk H.-P."/>
        </authorList>
    </citation>
    <scope>NUCLEOTIDE SEQUENCE [LARGE SCALE GENOMIC DNA]</scope>
    <source>
        <strain evidence="2 3">DSM 45084</strain>
    </source>
</reference>
<dbReference type="Pfam" id="PF04149">
    <property type="entry name" value="DUF397"/>
    <property type="match status" value="1"/>
</dbReference>
<comment type="caution">
    <text evidence="2">The sequence shown here is derived from an EMBL/GenBank/DDBJ whole genome shotgun (WGS) entry which is preliminary data.</text>
</comment>
<dbReference type="InterPro" id="IPR007278">
    <property type="entry name" value="DUF397"/>
</dbReference>
<organism evidence="2 3">
    <name type="scientific">Saccharothrix violaceirubra</name>
    <dbReference type="NCBI Taxonomy" id="413306"/>
    <lineage>
        <taxon>Bacteria</taxon>
        <taxon>Bacillati</taxon>
        <taxon>Actinomycetota</taxon>
        <taxon>Actinomycetes</taxon>
        <taxon>Pseudonocardiales</taxon>
        <taxon>Pseudonocardiaceae</taxon>
        <taxon>Saccharothrix</taxon>
    </lineage>
</organism>
<dbReference type="RefSeq" id="WP_184666114.1">
    <property type="nucleotide sequence ID" value="NZ_BAABAI010000036.1"/>
</dbReference>
<proteinExistence type="predicted"/>
<sequence length="60" mass="6504">MRPDFSTATFKTSTRTDGNGTCVEVARVPGFAAVRDTKHRSVGHISFSDKAFGAFLKGLR</sequence>
<evidence type="ECO:0000313" key="3">
    <source>
        <dbReference type="Proteomes" id="UP000542674"/>
    </source>
</evidence>
<evidence type="ECO:0000259" key="1">
    <source>
        <dbReference type="Pfam" id="PF04149"/>
    </source>
</evidence>
<accession>A0A7W7SZQ3</accession>
<feature type="domain" description="DUF397" evidence="1">
    <location>
        <begin position="9"/>
        <end position="60"/>
    </location>
</feature>
<dbReference type="AlphaFoldDB" id="A0A7W7SZQ3"/>
<name>A0A7W7SZQ3_9PSEU</name>
<protein>
    <recommendedName>
        <fullName evidence="1">DUF397 domain-containing protein</fullName>
    </recommendedName>
</protein>
<dbReference type="Proteomes" id="UP000542674">
    <property type="component" value="Unassembled WGS sequence"/>
</dbReference>
<evidence type="ECO:0000313" key="2">
    <source>
        <dbReference type="EMBL" id="MBB4963327.1"/>
    </source>
</evidence>
<dbReference type="EMBL" id="JACHJS010000001">
    <property type="protein sequence ID" value="MBB4963327.1"/>
    <property type="molecule type" value="Genomic_DNA"/>
</dbReference>
<gene>
    <name evidence="2" type="ORF">F4559_000686</name>
</gene>
<keyword evidence="3" id="KW-1185">Reference proteome</keyword>